<keyword evidence="1" id="KW-0812">Transmembrane</keyword>
<feature type="transmembrane region" description="Helical" evidence="1">
    <location>
        <begin position="6"/>
        <end position="23"/>
    </location>
</feature>
<keyword evidence="1" id="KW-1133">Transmembrane helix</keyword>
<gene>
    <name evidence="2" type="ORF">SELMODRAFT_415909</name>
</gene>
<evidence type="ECO:0000313" key="3">
    <source>
        <dbReference type="Proteomes" id="UP000001514"/>
    </source>
</evidence>
<reference evidence="2 3" key="1">
    <citation type="journal article" date="2011" name="Science">
        <title>The Selaginella genome identifies genetic changes associated with the evolution of vascular plants.</title>
        <authorList>
            <person name="Banks J.A."/>
            <person name="Nishiyama T."/>
            <person name="Hasebe M."/>
            <person name="Bowman J.L."/>
            <person name="Gribskov M."/>
            <person name="dePamphilis C."/>
            <person name="Albert V.A."/>
            <person name="Aono N."/>
            <person name="Aoyama T."/>
            <person name="Ambrose B.A."/>
            <person name="Ashton N.W."/>
            <person name="Axtell M.J."/>
            <person name="Barker E."/>
            <person name="Barker M.S."/>
            <person name="Bennetzen J.L."/>
            <person name="Bonawitz N.D."/>
            <person name="Chapple C."/>
            <person name="Cheng C."/>
            <person name="Correa L.G."/>
            <person name="Dacre M."/>
            <person name="DeBarry J."/>
            <person name="Dreyer I."/>
            <person name="Elias M."/>
            <person name="Engstrom E.M."/>
            <person name="Estelle M."/>
            <person name="Feng L."/>
            <person name="Finet C."/>
            <person name="Floyd S.K."/>
            <person name="Frommer W.B."/>
            <person name="Fujita T."/>
            <person name="Gramzow L."/>
            <person name="Gutensohn M."/>
            <person name="Harholt J."/>
            <person name="Hattori M."/>
            <person name="Heyl A."/>
            <person name="Hirai T."/>
            <person name="Hiwatashi Y."/>
            <person name="Ishikawa M."/>
            <person name="Iwata M."/>
            <person name="Karol K.G."/>
            <person name="Koehler B."/>
            <person name="Kolukisaoglu U."/>
            <person name="Kubo M."/>
            <person name="Kurata T."/>
            <person name="Lalonde S."/>
            <person name="Li K."/>
            <person name="Li Y."/>
            <person name="Litt A."/>
            <person name="Lyons E."/>
            <person name="Manning G."/>
            <person name="Maruyama T."/>
            <person name="Michael T.P."/>
            <person name="Mikami K."/>
            <person name="Miyazaki S."/>
            <person name="Morinaga S."/>
            <person name="Murata T."/>
            <person name="Mueller-Roeber B."/>
            <person name="Nelson D.R."/>
            <person name="Obara M."/>
            <person name="Oguri Y."/>
            <person name="Olmstead R.G."/>
            <person name="Onodera N."/>
            <person name="Petersen B.L."/>
            <person name="Pils B."/>
            <person name="Prigge M."/>
            <person name="Rensing S.A."/>
            <person name="Riano-Pachon D.M."/>
            <person name="Roberts A.W."/>
            <person name="Sato Y."/>
            <person name="Scheller H.V."/>
            <person name="Schulz B."/>
            <person name="Schulz C."/>
            <person name="Shakirov E.V."/>
            <person name="Shibagaki N."/>
            <person name="Shinohara N."/>
            <person name="Shippen D.E."/>
            <person name="Soerensen I."/>
            <person name="Sotooka R."/>
            <person name="Sugimoto N."/>
            <person name="Sugita M."/>
            <person name="Sumikawa N."/>
            <person name="Tanurdzic M."/>
            <person name="Theissen G."/>
            <person name="Ulvskov P."/>
            <person name="Wakazuki S."/>
            <person name="Weng J.K."/>
            <person name="Willats W.W."/>
            <person name="Wipf D."/>
            <person name="Wolf P.G."/>
            <person name="Yang L."/>
            <person name="Zimmer A.D."/>
            <person name="Zhu Q."/>
            <person name="Mitros T."/>
            <person name="Hellsten U."/>
            <person name="Loque D."/>
            <person name="Otillar R."/>
            <person name="Salamov A."/>
            <person name="Schmutz J."/>
            <person name="Shapiro H."/>
            <person name="Lindquist E."/>
            <person name="Lucas S."/>
            <person name="Rokhsar D."/>
            <person name="Grigoriev I.V."/>
        </authorList>
    </citation>
    <scope>NUCLEOTIDE SEQUENCE [LARGE SCALE GENOMIC DNA]</scope>
</reference>
<sequence length="158" mass="18159">MEAWLLPSSPLLLAFYTWFIMALERSDTMLKRDAGRQTDMEKDWALAEDLKMLNIHGFKHCHGVYPATLHVESGWTERSLTGLQMPVRGNLWELISRNGVKNIIYHSSHIMVDVLHAIAMDGFSALQRLSPLRLAVPRVTIYEWLIYSEEPDGIVKHT</sequence>
<evidence type="ECO:0000313" key="2">
    <source>
        <dbReference type="EMBL" id="EFJ22922.1"/>
    </source>
</evidence>
<dbReference type="InParanoid" id="D8RYK4"/>
<dbReference type="EMBL" id="GL377594">
    <property type="protein sequence ID" value="EFJ22922.1"/>
    <property type="molecule type" value="Genomic_DNA"/>
</dbReference>
<dbReference type="AlphaFoldDB" id="D8RYK4"/>
<accession>D8RYK4</accession>
<protein>
    <submittedName>
        <fullName evidence="2">Uncharacterized protein</fullName>
    </submittedName>
</protein>
<name>D8RYK4_SELML</name>
<keyword evidence="1" id="KW-0472">Membrane</keyword>
<dbReference type="Proteomes" id="UP000001514">
    <property type="component" value="Unassembled WGS sequence"/>
</dbReference>
<keyword evidence="3" id="KW-1185">Reference proteome</keyword>
<proteinExistence type="predicted"/>
<evidence type="ECO:0000256" key="1">
    <source>
        <dbReference type="SAM" id="Phobius"/>
    </source>
</evidence>
<organism evidence="3">
    <name type="scientific">Selaginella moellendorffii</name>
    <name type="common">Spikemoss</name>
    <dbReference type="NCBI Taxonomy" id="88036"/>
    <lineage>
        <taxon>Eukaryota</taxon>
        <taxon>Viridiplantae</taxon>
        <taxon>Streptophyta</taxon>
        <taxon>Embryophyta</taxon>
        <taxon>Tracheophyta</taxon>
        <taxon>Lycopodiopsida</taxon>
        <taxon>Selaginellales</taxon>
        <taxon>Selaginellaceae</taxon>
        <taxon>Selaginella</taxon>
    </lineage>
</organism>
<dbReference type="Gramene" id="EFJ22922">
    <property type="protein sequence ID" value="EFJ22922"/>
    <property type="gene ID" value="SELMODRAFT_415909"/>
</dbReference>
<dbReference type="HOGENOM" id="CLU_1672282_0_0_1"/>
<dbReference type="KEGG" id="smo:SELMODRAFT_415909"/>